<dbReference type="PROSITE" id="PS00916">
    <property type="entry name" value="PI3_4_KINASE_2"/>
    <property type="match status" value="1"/>
</dbReference>
<dbReference type="Gene3D" id="1.10.510.10">
    <property type="entry name" value="Transferase(Phosphotransferase) domain 1"/>
    <property type="match status" value="1"/>
</dbReference>
<dbReference type="InterPro" id="IPR018936">
    <property type="entry name" value="PI3/4_kinase_CS"/>
</dbReference>
<dbReference type="InterPro" id="IPR000719">
    <property type="entry name" value="Prot_kinase_dom"/>
</dbReference>
<dbReference type="Gene3D" id="1.10.1070.11">
    <property type="entry name" value="Phosphatidylinositol 3-/4-kinase, catalytic domain"/>
    <property type="match status" value="1"/>
</dbReference>
<dbReference type="VEuPathDB" id="FungiDB:H257_01970"/>
<proteinExistence type="predicted"/>
<dbReference type="InterPro" id="IPR036940">
    <property type="entry name" value="PI3/4_kinase_cat_sf"/>
</dbReference>
<dbReference type="Pfam" id="PF00454">
    <property type="entry name" value="PI3_PI4_kinase"/>
    <property type="match status" value="1"/>
</dbReference>
<dbReference type="PANTHER" id="PTHR10048">
    <property type="entry name" value="PHOSPHATIDYLINOSITOL KINASE"/>
    <property type="match status" value="1"/>
</dbReference>
<feature type="binding site" evidence="6">
    <location>
        <position position="48"/>
    </location>
    <ligand>
        <name>ATP</name>
        <dbReference type="ChEBI" id="CHEBI:30616"/>
    </ligand>
</feature>
<dbReference type="EMBL" id="QUTB01003936">
    <property type="protein sequence ID" value="RHY65212.1"/>
    <property type="molecule type" value="Genomic_DNA"/>
</dbReference>
<dbReference type="InterPro" id="IPR000403">
    <property type="entry name" value="PI3/4_kinase_cat_dom"/>
</dbReference>
<name>A0A418C5X6_APHAT</name>
<dbReference type="PROSITE" id="PS00915">
    <property type="entry name" value="PI3_4_KINASE_1"/>
    <property type="match status" value="1"/>
</dbReference>
<dbReference type="GO" id="GO:0034271">
    <property type="term" value="C:phosphatidylinositol 3-kinase complex, class III, type I"/>
    <property type="evidence" value="ECO:0007669"/>
    <property type="project" value="TreeGrafter"/>
</dbReference>
<dbReference type="Gene3D" id="3.30.200.20">
    <property type="entry name" value="Phosphorylase Kinase, domain 1"/>
    <property type="match status" value="1"/>
</dbReference>
<dbReference type="Proteomes" id="UP000283543">
    <property type="component" value="Unassembled WGS sequence"/>
</dbReference>
<dbReference type="InterPro" id="IPR015433">
    <property type="entry name" value="PI3/4_kinase"/>
</dbReference>
<feature type="domain" description="Protein kinase" evidence="7">
    <location>
        <begin position="19"/>
        <end position="277"/>
    </location>
</feature>
<organism evidence="9 10">
    <name type="scientific">Aphanomyces astaci</name>
    <name type="common">Crayfish plague agent</name>
    <dbReference type="NCBI Taxonomy" id="112090"/>
    <lineage>
        <taxon>Eukaryota</taxon>
        <taxon>Sar</taxon>
        <taxon>Stramenopiles</taxon>
        <taxon>Oomycota</taxon>
        <taxon>Saprolegniomycetes</taxon>
        <taxon>Saprolegniales</taxon>
        <taxon>Verrucalvaceae</taxon>
        <taxon>Aphanomyces</taxon>
    </lineage>
</organism>
<evidence type="ECO:0000256" key="2">
    <source>
        <dbReference type="ARBA" id="ARBA00022679"/>
    </source>
</evidence>
<dbReference type="GO" id="GO:0006897">
    <property type="term" value="P:endocytosis"/>
    <property type="evidence" value="ECO:0007669"/>
    <property type="project" value="TreeGrafter"/>
</dbReference>
<dbReference type="GO" id="GO:0000045">
    <property type="term" value="P:autophagosome assembly"/>
    <property type="evidence" value="ECO:0007669"/>
    <property type="project" value="TreeGrafter"/>
</dbReference>
<dbReference type="SUPFAM" id="SSF56112">
    <property type="entry name" value="Protein kinase-like (PK-like)"/>
    <property type="match status" value="2"/>
</dbReference>
<evidence type="ECO:0000259" key="7">
    <source>
        <dbReference type="PROSITE" id="PS50011"/>
    </source>
</evidence>
<dbReference type="AlphaFoldDB" id="A0A418C5X6"/>
<evidence type="ECO:0000313" key="9">
    <source>
        <dbReference type="EMBL" id="RHY65212.1"/>
    </source>
</evidence>
<dbReference type="PANTHER" id="PTHR10048:SF7">
    <property type="entry name" value="PHOSPHATIDYLINOSITOL 3-KINASE CATALYTIC SUBUNIT TYPE 3"/>
    <property type="match status" value="1"/>
</dbReference>
<evidence type="ECO:0000256" key="6">
    <source>
        <dbReference type="PROSITE-ProRule" id="PRU10141"/>
    </source>
</evidence>
<dbReference type="GO" id="GO:0048015">
    <property type="term" value="P:phosphatidylinositol-mediated signaling"/>
    <property type="evidence" value="ECO:0007669"/>
    <property type="project" value="TreeGrafter"/>
</dbReference>
<dbReference type="EC" id="2.7.1.137" evidence="1"/>
<evidence type="ECO:0000259" key="8">
    <source>
        <dbReference type="PROSITE" id="PS50290"/>
    </source>
</evidence>
<dbReference type="VEuPathDB" id="FungiDB:H257_07071"/>
<evidence type="ECO:0000256" key="1">
    <source>
        <dbReference type="ARBA" id="ARBA00012073"/>
    </source>
</evidence>
<dbReference type="SMART" id="SM00146">
    <property type="entry name" value="PI3Kc"/>
    <property type="match status" value="1"/>
</dbReference>
<dbReference type="PROSITE" id="PS50290">
    <property type="entry name" value="PI3_4_KINASE_3"/>
    <property type="match status" value="1"/>
</dbReference>
<evidence type="ECO:0000256" key="3">
    <source>
        <dbReference type="ARBA" id="ARBA00022741"/>
    </source>
</evidence>
<evidence type="ECO:0000256" key="5">
    <source>
        <dbReference type="ARBA" id="ARBA00022840"/>
    </source>
</evidence>
<keyword evidence="3 6" id="KW-0547">Nucleotide-binding</keyword>
<keyword evidence="4" id="KW-0418">Kinase</keyword>
<keyword evidence="2" id="KW-0808">Transferase</keyword>
<keyword evidence="5 6" id="KW-0067">ATP-binding</keyword>
<dbReference type="PROSITE" id="PS50011">
    <property type="entry name" value="PROTEIN_KINASE_DOM"/>
    <property type="match status" value="1"/>
</dbReference>
<accession>A0A418C5X6</accession>
<dbReference type="Pfam" id="PF00069">
    <property type="entry name" value="Pkinase"/>
    <property type="match status" value="1"/>
</dbReference>
<dbReference type="PROSITE" id="PS00107">
    <property type="entry name" value="PROTEIN_KINASE_ATP"/>
    <property type="match status" value="1"/>
</dbReference>
<dbReference type="InterPro" id="IPR017441">
    <property type="entry name" value="Protein_kinase_ATP_BS"/>
</dbReference>
<dbReference type="InterPro" id="IPR057756">
    <property type="entry name" value="PI3-kinase_type3/VPS34_cat"/>
</dbReference>
<sequence length="589" mass="65993">MGNVQAQVGRVGTIGRRNVEVVKYLGEGGSSFIFLVKDTGTSQSLVLKRLVANDAMSMELITNEIEFHRRFKYPSIVEFVDHQIHKGRSESEVFLLMEFCPGGHLYDNMKKMGDKRFSVEELAKTFRALCVPVQYLHRQEPPVAHRDIKLENFLKSKSGAYKLCDFGSCVEGPRHLTTKDDRRTEIDIVEKRTTAMYRSPELADIEGTAMFGNAVLTEAVDIWPPFPPEGLRTSKYSIPTGHGYGKDVPELLKRMLCEDVDERANIDEVLACCDAVLASQPLPKRGSVAKSTSRPGVTWKERSGPFQHLAPPVNLSAVRGNSIGCMDGPVCKVMIKNGDDLRQDQLIMQLIILMDRLLKKVNLDMKLTPYRVLATSTTAGLMEFVVDSMAFKDVISKYKTVQDFLRTHNPDPTNGGWEGISVDAVNTYVKSLAGYCVITYILGIGDRHLDNLMMKTQGHLFHIDFGFVFGSDPKPFPPPFKLTKEMVEGMGGRKSDNYHRFKTYCCQTYNWLRKSASMIMSLLHLMIDAGIPELANDPLTTLAKVQERFRLDMTDEQAEAYFLGLISDSVTALFPIVVDLVHNIAGALK</sequence>
<dbReference type="GO" id="GO:0016303">
    <property type="term" value="F:1-phosphatidylinositol-3-kinase activity"/>
    <property type="evidence" value="ECO:0007669"/>
    <property type="project" value="UniProtKB-EC"/>
</dbReference>
<dbReference type="GO" id="GO:0004672">
    <property type="term" value="F:protein kinase activity"/>
    <property type="evidence" value="ECO:0007669"/>
    <property type="project" value="InterPro"/>
</dbReference>
<protein>
    <recommendedName>
        <fullName evidence="1">phosphatidylinositol 3-kinase</fullName>
        <ecNumber evidence="1">2.7.1.137</ecNumber>
    </recommendedName>
</protein>
<dbReference type="GO" id="GO:0034272">
    <property type="term" value="C:phosphatidylinositol 3-kinase complex, class III, type II"/>
    <property type="evidence" value="ECO:0007669"/>
    <property type="project" value="TreeGrafter"/>
</dbReference>
<dbReference type="GO" id="GO:0005524">
    <property type="term" value="F:ATP binding"/>
    <property type="evidence" value="ECO:0007669"/>
    <property type="project" value="UniProtKB-UniRule"/>
</dbReference>
<dbReference type="GO" id="GO:0000407">
    <property type="term" value="C:phagophore assembly site"/>
    <property type="evidence" value="ECO:0007669"/>
    <property type="project" value="TreeGrafter"/>
</dbReference>
<dbReference type="SMART" id="SM00220">
    <property type="entry name" value="S_TKc"/>
    <property type="match status" value="1"/>
</dbReference>
<dbReference type="GO" id="GO:0005777">
    <property type="term" value="C:peroxisome"/>
    <property type="evidence" value="ECO:0007669"/>
    <property type="project" value="TreeGrafter"/>
</dbReference>
<gene>
    <name evidence="9" type="ORF">DYB34_004025</name>
</gene>
<evidence type="ECO:0000256" key="4">
    <source>
        <dbReference type="ARBA" id="ARBA00022777"/>
    </source>
</evidence>
<dbReference type="FunFam" id="1.10.1070.11:FF:000002">
    <property type="entry name" value="Phosphatidylinositol 3-kinase catalytic subunit type 3"/>
    <property type="match status" value="1"/>
</dbReference>
<evidence type="ECO:0000313" key="10">
    <source>
        <dbReference type="Proteomes" id="UP000283543"/>
    </source>
</evidence>
<feature type="domain" description="PI3K/PI4K catalytic" evidence="8">
    <location>
        <begin position="304"/>
        <end position="574"/>
    </location>
</feature>
<reference evidence="9 10" key="1">
    <citation type="submission" date="2018-08" db="EMBL/GenBank/DDBJ databases">
        <title>Aphanomyces genome sequencing and annotation.</title>
        <authorList>
            <person name="Minardi D."/>
            <person name="Oidtmann B."/>
            <person name="Van Der Giezen M."/>
            <person name="Studholme D.J."/>
        </authorList>
    </citation>
    <scope>NUCLEOTIDE SEQUENCE [LARGE SCALE GENOMIC DNA]</scope>
    <source>
        <strain evidence="9 10">Si</strain>
    </source>
</reference>
<dbReference type="GO" id="GO:0005768">
    <property type="term" value="C:endosome"/>
    <property type="evidence" value="ECO:0007669"/>
    <property type="project" value="TreeGrafter"/>
</dbReference>
<dbReference type="CDD" id="cd00896">
    <property type="entry name" value="PI3Kc_III"/>
    <property type="match status" value="1"/>
</dbReference>
<comment type="caution">
    <text evidence="9">The sequence shown here is derived from an EMBL/GenBank/DDBJ whole genome shotgun (WGS) entry which is preliminary data.</text>
</comment>
<dbReference type="Gene3D" id="3.30.1010.10">
    <property type="entry name" value="Phosphatidylinositol 3-kinase Catalytic Subunit, Chain A, domain 4"/>
    <property type="match status" value="1"/>
</dbReference>
<dbReference type="InterPro" id="IPR011009">
    <property type="entry name" value="Kinase-like_dom_sf"/>
</dbReference>